<feature type="domain" description="Heterokaryon incompatibility" evidence="1">
    <location>
        <begin position="143"/>
        <end position="192"/>
    </location>
</feature>
<dbReference type="EMBL" id="JAWDJX010000104">
    <property type="protein sequence ID" value="KAK3046241.1"/>
    <property type="molecule type" value="Genomic_DNA"/>
</dbReference>
<dbReference type="PANTHER" id="PTHR33112:SF16">
    <property type="entry name" value="HETEROKARYON INCOMPATIBILITY DOMAIN-CONTAINING PROTEIN"/>
    <property type="match status" value="1"/>
</dbReference>
<dbReference type="AlphaFoldDB" id="A0AAJ0G770"/>
<dbReference type="InterPro" id="IPR010730">
    <property type="entry name" value="HET"/>
</dbReference>
<comment type="caution">
    <text evidence="2">The sequence shown here is derived from an EMBL/GenBank/DDBJ whole genome shotgun (WGS) entry which is preliminary data.</text>
</comment>
<evidence type="ECO:0000259" key="1">
    <source>
        <dbReference type="Pfam" id="PF06985"/>
    </source>
</evidence>
<dbReference type="Proteomes" id="UP001271007">
    <property type="component" value="Unassembled WGS sequence"/>
</dbReference>
<sequence length="199" mass="22561">MSHADIWKQQFQLDTDIHYIVEETGVKLHVFGPLLMFFSGDPAKMFILPSPFVSTFWRDESTFWRGGRAMSLADPTHLPLPTHHNAPEAIEWIQAIIQQCERTHDNVQCRTDTDQVLPTRVIQIGTAEEGAKLVTPGKIKARYIALSHCWGPEPSASLADLLTGLPYSTLPKTFKDAILVASMLKVEYIWIDVRHSRRP</sequence>
<dbReference type="PANTHER" id="PTHR33112">
    <property type="entry name" value="DOMAIN PROTEIN, PUTATIVE-RELATED"/>
    <property type="match status" value="1"/>
</dbReference>
<evidence type="ECO:0000313" key="3">
    <source>
        <dbReference type="Proteomes" id="UP001271007"/>
    </source>
</evidence>
<organism evidence="2 3">
    <name type="scientific">Extremus antarcticus</name>
    <dbReference type="NCBI Taxonomy" id="702011"/>
    <lineage>
        <taxon>Eukaryota</taxon>
        <taxon>Fungi</taxon>
        <taxon>Dikarya</taxon>
        <taxon>Ascomycota</taxon>
        <taxon>Pezizomycotina</taxon>
        <taxon>Dothideomycetes</taxon>
        <taxon>Dothideomycetidae</taxon>
        <taxon>Mycosphaerellales</taxon>
        <taxon>Extremaceae</taxon>
        <taxon>Extremus</taxon>
    </lineage>
</organism>
<protein>
    <recommendedName>
        <fullName evidence="1">Heterokaryon incompatibility domain-containing protein</fullName>
    </recommendedName>
</protein>
<evidence type="ECO:0000313" key="2">
    <source>
        <dbReference type="EMBL" id="KAK3046241.1"/>
    </source>
</evidence>
<proteinExistence type="predicted"/>
<gene>
    <name evidence="2" type="ORF">LTR09_012266</name>
</gene>
<accession>A0AAJ0G770</accession>
<name>A0AAJ0G770_9PEZI</name>
<keyword evidence="3" id="KW-1185">Reference proteome</keyword>
<dbReference type="Pfam" id="PF06985">
    <property type="entry name" value="HET"/>
    <property type="match status" value="1"/>
</dbReference>
<reference evidence="2" key="1">
    <citation type="submission" date="2023-04" db="EMBL/GenBank/DDBJ databases">
        <title>Black Yeasts Isolated from many extreme environments.</title>
        <authorList>
            <person name="Coleine C."/>
            <person name="Stajich J.E."/>
            <person name="Selbmann L."/>
        </authorList>
    </citation>
    <scope>NUCLEOTIDE SEQUENCE</scope>
    <source>
        <strain evidence="2">CCFEE 5312</strain>
    </source>
</reference>